<dbReference type="Proteomes" id="UP000275368">
    <property type="component" value="Chromosome"/>
</dbReference>
<name>A0A3G9IY16_9BACL</name>
<dbReference type="KEGG" id="pbk:Back11_51150"/>
<gene>
    <name evidence="1" type="ORF">Back11_51150</name>
</gene>
<organism evidence="1 2">
    <name type="scientific">Paenibacillus baekrokdamisoli</name>
    <dbReference type="NCBI Taxonomy" id="1712516"/>
    <lineage>
        <taxon>Bacteria</taxon>
        <taxon>Bacillati</taxon>
        <taxon>Bacillota</taxon>
        <taxon>Bacilli</taxon>
        <taxon>Bacillales</taxon>
        <taxon>Paenibacillaceae</taxon>
        <taxon>Paenibacillus</taxon>
    </lineage>
</organism>
<accession>A0A3G9IY16</accession>
<dbReference type="EMBL" id="AP019308">
    <property type="protein sequence ID" value="BBH23770.1"/>
    <property type="molecule type" value="Genomic_DNA"/>
</dbReference>
<dbReference type="RefSeq" id="WP_125663503.1">
    <property type="nucleotide sequence ID" value="NZ_AP019308.1"/>
</dbReference>
<reference evidence="1 2" key="1">
    <citation type="submission" date="2018-11" db="EMBL/GenBank/DDBJ databases">
        <title>Complete genome sequence of Paenibacillus baekrokdamisoli strain KCTC 33723.</title>
        <authorList>
            <person name="Kang S.W."/>
            <person name="Lee K.C."/>
            <person name="Kim K.K."/>
            <person name="Kim J.S."/>
            <person name="Kim D.S."/>
            <person name="Ko S.H."/>
            <person name="Yang S.H."/>
            <person name="Lee J.S."/>
        </authorList>
    </citation>
    <scope>NUCLEOTIDE SEQUENCE [LARGE SCALE GENOMIC DNA]</scope>
    <source>
        <strain evidence="1 2">KCTC 33723</strain>
    </source>
</reference>
<proteinExistence type="predicted"/>
<protein>
    <submittedName>
        <fullName evidence="1">Uncharacterized protein</fullName>
    </submittedName>
</protein>
<keyword evidence="2" id="KW-1185">Reference proteome</keyword>
<dbReference type="OrthoDB" id="9811198at2"/>
<dbReference type="AlphaFoldDB" id="A0A3G9IY16"/>
<evidence type="ECO:0000313" key="2">
    <source>
        <dbReference type="Proteomes" id="UP000275368"/>
    </source>
</evidence>
<sequence length="122" mass="13545">MGFLSSYAGRRNVTTSLVVISLFALNKLTKLFARTKQVCEVRIRMEKTSSGLGHILTHLNRSGLQIDKLTVDSEDRTDLQSNCVVIIHVQLKFKKLRKYEEAIAALVDIEGIIGLETAGLSV</sequence>
<evidence type="ECO:0000313" key="1">
    <source>
        <dbReference type="EMBL" id="BBH23770.1"/>
    </source>
</evidence>